<accession>A0A5M9WPT8</accession>
<reference evidence="11 12" key="1">
    <citation type="journal article" date="2019" name="J. Ind. Microbiol. Biotechnol.">
        <title>Paenibacillus amylolyticus 27C64 has a diverse set of carbohydrate-active enzymes and complete pectin deconstruction system.</title>
        <authorList>
            <person name="Keggi C."/>
            <person name="Doran-Peterson J."/>
        </authorList>
    </citation>
    <scope>NUCLEOTIDE SEQUENCE [LARGE SCALE GENOMIC DNA]</scope>
    <source>
        <strain evidence="11 12">27C64</strain>
    </source>
</reference>
<feature type="DNA-binding region" description="OmpR/PhoB-type" evidence="8">
    <location>
        <begin position="150"/>
        <end position="249"/>
    </location>
</feature>
<evidence type="ECO:0000256" key="2">
    <source>
        <dbReference type="ARBA" id="ARBA00022553"/>
    </source>
</evidence>
<comment type="subcellular location">
    <subcellularLocation>
        <location evidence="1">Cytoplasm</location>
    </subcellularLocation>
</comment>
<dbReference type="PANTHER" id="PTHR48111">
    <property type="entry name" value="REGULATOR OF RPOS"/>
    <property type="match status" value="1"/>
</dbReference>
<dbReference type="AlphaFoldDB" id="A0A5M9WPT8"/>
<evidence type="ECO:0000256" key="8">
    <source>
        <dbReference type="PROSITE-ProRule" id="PRU01091"/>
    </source>
</evidence>
<proteinExistence type="predicted"/>
<dbReference type="InterPro" id="IPR001789">
    <property type="entry name" value="Sig_transdc_resp-reg_receiver"/>
</dbReference>
<dbReference type="CDD" id="cd00383">
    <property type="entry name" value="trans_reg_C"/>
    <property type="match status" value="1"/>
</dbReference>
<dbReference type="Gene3D" id="3.40.50.2300">
    <property type="match status" value="1"/>
</dbReference>
<dbReference type="Pfam" id="PF00486">
    <property type="entry name" value="Trans_reg_C"/>
    <property type="match status" value="1"/>
</dbReference>
<keyword evidence="2 7" id="KW-0597">Phosphoprotein</keyword>
<evidence type="ECO:0000313" key="11">
    <source>
        <dbReference type="EMBL" id="KAA8783519.1"/>
    </source>
</evidence>
<evidence type="ECO:0000259" key="10">
    <source>
        <dbReference type="PROSITE" id="PS51755"/>
    </source>
</evidence>
<evidence type="ECO:0000256" key="4">
    <source>
        <dbReference type="ARBA" id="ARBA00023015"/>
    </source>
</evidence>
<dbReference type="Gene3D" id="6.10.250.690">
    <property type="match status" value="1"/>
</dbReference>
<evidence type="ECO:0000256" key="6">
    <source>
        <dbReference type="ARBA" id="ARBA00023163"/>
    </source>
</evidence>
<dbReference type="OrthoDB" id="9790442at2"/>
<dbReference type="GO" id="GO:0000976">
    <property type="term" value="F:transcription cis-regulatory region binding"/>
    <property type="evidence" value="ECO:0007669"/>
    <property type="project" value="TreeGrafter"/>
</dbReference>
<keyword evidence="4" id="KW-0805">Transcription regulation</keyword>
<dbReference type="InterPro" id="IPR001867">
    <property type="entry name" value="OmpR/PhoB-type_DNA-bd"/>
</dbReference>
<dbReference type="PROSITE" id="PS50110">
    <property type="entry name" value="RESPONSE_REGULATORY"/>
    <property type="match status" value="1"/>
</dbReference>
<dbReference type="InterPro" id="IPR036388">
    <property type="entry name" value="WH-like_DNA-bd_sf"/>
</dbReference>
<dbReference type="InterPro" id="IPR011006">
    <property type="entry name" value="CheY-like_superfamily"/>
</dbReference>
<dbReference type="RefSeq" id="WP_123063355.1">
    <property type="nucleotide sequence ID" value="NZ_RIAS01000002.1"/>
</dbReference>
<keyword evidence="5 8" id="KW-0238">DNA-binding</keyword>
<keyword evidence="6" id="KW-0804">Transcription</keyword>
<dbReference type="SUPFAM" id="SSF52172">
    <property type="entry name" value="CheY-like"/>
    <property type="match status" value="1"/>
</dbReference>
<evidence type="ECO:0000256" key="7">
    <source>
        <dbReference type="PROSITE-ProRule" id="PRU00169"/>
    </source>
</evidence>
<evidence type="ECO:0000256" key="3">
    <source>
        <dbReference type="ARBA" id="ARBA00023012"/>
    </source>
</evidence>
<dbReference type="PROSITE" id="PS51755">
    <property type="entry name" value="OMPR_PHOB"/>
    <property type="match status" value="1"/>
</dbReference>
<dbReference type="InterPro" id="IPR016032">
    <property type="entry name" value="Sig_transdc_resp-reg_C-effctor"/>
</dbReference>
<dbReference type="PANTHER" id="PTHR48111:SF52">
    <property type="entry name" value="TRANSCRIPTIONAL REGULATORY PROTEIN YVRH"/>
    <property type="match status" value="1"/>
</dbReference>
<dbReference type="Proteomes" id="UP000323664">
    <property type="component" value="Unassembled WGS sequence"/>
</dbReference>
<dbReference type="CDD" id="cd17574">
    <property type="entry name" value="REC_OmpR"/>
    <property type="match status" value="1"/>
</dbReference>
<comment type="caution">
    <text evidence="11">The sequence shown here is derived from an EMBL/GenBank/DDBJ whole genome shotgun (WGS) entry which is preliminary data.</text>
</comment>
<dbReference type="SMART" id="SM00448">
    <property type="entry name" value="REC"/>
    <property type="match status" value="1"/>
</dbReference>
<dbReference type="GO" id="GO:0005829">
    <property type="term" value="C:cytosol"/>
    <property type="evidence" value="ECO:0007669"/>
    <property type="project" value="TreeGrafter"/>
</dbReference>
<dbReference type="Pfam" id="PF00072">
    <property type="entry name" value="Response_reg"/>
    <property type="match status" value="1"/>
</dbReference>
<dbReference type="GO" id="GO:0032993">
    <property type="term" value="C:protein-DNA complex"/>
    <property type="evidence" value="ECO:0007669"/>
    <property type="project" value="TreeGrafter"/>
</dbReference>
<dbReference type="GO" id="GO:0000156">
    <property type="term" value="F:phosphorelay response regulator activity"/>
    <property type="evidence" value="ECO:0007669"/>
    <property type="project" value="TreeGrafter"/>
</dbReference>
<name>A0A5M9WPT8_PAEAM</name>
<feature type="domain" description="OmpR/PhoB-type" evidence="10">
    <location>
        <begin position="150"/>
        <end position="249"/>
    </location>
</feature>
<evidence type="ECO:0000256" key="1">
    <source>
        <dbReference type="ARBA" id="ARBA00004496"/>
    </source>
</evidence>
<dbReference type="SUPFAM" id="SSF46894">
    <property type="entry name" value="C-terminal effector domain of the bipartite response regulators"/>
    <property type="match status" value="1"/>
</dbReference>
<protein>
    <submittedName>
        <fullName evidence="11">Response regulator transcription factor</fullName>
    </submittedName>
</protein>
<dbReference type="EMBL" id="RIAS01000002">
    <property type="protein sequence ID" value="KAA8783519.1"/>
    <property type="molecule type" value="Genomic_DNA"/>
</dbReference>
<evidence type="ECO:0000313" key="12">
    <source>
        <dbReference type="Proteomes" id="UP000323664"/>
    </source>
</evidence>
<organism evidence="11 12">
    <name type="scientific">Paenibacillus amylolyticus</name>
    <dbReference type="NCBI Taxonomy" id="1451"/>
    <lineage>
        <taxon>Bacteria</taxon>
        <taxon>Bacillati</taxon>
        <taxon>Bacillota</taxon>
        <taxon>Bacilli</taxon>
        <taxon>Bacillales</taxon>
        <taxon>Paenibacillaceae</taxon>
        <taxon>Paenibacillus</taxon>
    </lineage>
</organism>
<dbReference type="Gene3D" id="1.10.10.10">
    <property type="entry name" value="Winged helix-like DNA-binding domain superfamily/Winged helix DNA-binding domain"/>
    <property type="match status" value="1"/>
</dbReference>
<keyword evidence="3" id="KW-0902">Two-component regulatory system</keyword>
<evidence type="ECO:0000256" key="5">
    <source>
        <dbReference type="ARBA" id="ARBA00023125"/>
    </source>
</evidence>
<evidence type="ECO:0000259" key="9">
    <source>
        <dbReference type="PROSITE" id="PS50110"/>
    </source>
</evidence>
<dbReference type="FunFam" id="1.10.10.10:FF:000018">
    <property type="entry name" value="DNA-binding response regulator ResD"/>
    <property type="match status" value="1"/>
</dbReference>
<feature type="domain" description="Response regulatory" evidence="9">
    <location>
        <begin position="5"/>
        <end position="119"/>
    </location>
</feature>
<gene>
    <name evidence="11" type="ORF">EC604_06630</name>
</gene>
<dbReference type="InterPro" id="IPR039420">
    <property type="entry name" value="WalR-like"/>
</dbReference>
<dbReference type="GO" id="GO:0006355">
    <property type="term" value="P:regulation of DNA-templated transcription"/>
    <property type="evidence" value="ECO:0007669"/>
    <property type="project" value="InterPro"/>
</dbReference>
<sequence length="256" mass="28728">MDHVSILLVDDEQAILHMLQTVLLKEQFLDIDTVTTGEAALEACSNKTYHCIVLDIMLPGKSGLEICPFLRQVTDAPILFLTAKTTDYDKLTGFAVGGDDYVVKPFNPLEVVARIKSLLNRYLPSKATAVWQQQQSISLHANTSSADLSQGIYDFGRFQVFELAGELRVQGQAVTCPALVFQLLLFFCKHPNRIFTKSELYERVWGSEAISDDNTVMVHIHRIRERIEEDPSNPAFLVNVRGLGYKLILPSNLSRT</sequence>
<dbReference type="SMART" id="SM00862">
    <property type="entry name" value="Trans_reg_C"/>
    <property type="match status" value="1"/>
</dbReference>
<feature type="modified residue" description="4-aspartylphosphate" evidence="7">
    <location>
        <position position="55"/>
    </location>
</feature>